<dbReference type="OrthoDB" id="421226at2759"/>
<keyword evidence="7" id="KW-1071">Ligand-gated ion channel</keyword>
<comment type="subcellular location">
    <subcellularLocation>
        <location evidence="1">Membrane</location>
        <topology evidence="1">Multi-pass membrane protein</topology>
    </subcellularLocation>
</comment>
<sequence length="256" mass="29286">MVASIHWNACAYFTLSRHIGFGRDPWVYPNISDTNNARLSRQYLYSFYFSTLILSTIGNTPVPVREEEYLFVMADFLIAVLVFASIVGSMESIVSNLDQSGRSVFPDHQLIGDYLRSQRVDRKLQERVTRWTQHLRLYKKLTNERQVLQMLPDRLRAEVAVSVHLQTLRKVQLFQSCELGMLQQLVLKLQPQVFSPGDYVCRKGDVGREMYIIQDGRLAVVADDGVTQFAILEVGNYFGEISILNIAGNSLHVHNL</sequence>
<dbReference type="GO" id="GO:0017071">
    <property type="term" value="C:intracellular cyclic nucleotide activated cation channel complex"/>
    <property type="evidence" value="ECO:0007669"/>
    <property type="project" value="TreeGrafter"/>
</dbReference>
<dbReference type="PANTHER" id="PTHR45638">
    <property type="entry name" value="CYCLIC NUCLEOTIDE-GATED CATION CHANNEL SUBUNIT A"/>
    <property type="match status" value="1"/>
</dbReference>
<dbReference type="GO" id="GO:0005223">
    <property type="term" value="F:intracellularly cGMP-activated cation channel activity"/>
    <property type="evidence" value="ECO:0007669"/>
    <property type="project" value="TreeGrafter"/>
</dbReference>
<dbReference type="Gene3D" id="1.10.287.630">
    <property type="entry name" value="Helix hairpin bin"/>
    <property type="match status" value="1"/>
</dbReference>
<dbReference type="Gene3D" id="1.10.287.70">
    <property type="match status" value="1"/>
</dbReference>
<keyword evidence="2" id="KW-0813">Transport</keyword>
<evidence type="ECO:0000259" key="10">
    <source>
        <dbReference type="PROSITE" id="PS50042"/>
    </source>
</evidence>
<dbReference type="Pfam" id="PF00027">
    <property type="entry name" value="cNMP_binding"/>
    <property type="match status" value="1"/>
</dbReference>
<dbReference type="EMBL" id="BFAA01053863">
    <property type="protein sequence ID" value="GCB83936.1"/>
    <property type="molecule type" value="Genomic_DNA"/>
</dbReference>
<evidence type="ECO:0000313" key="12">
    <source>
        <dbReference type="Proteomes" id="UP000288216"/>
    </source>
</evidence>
<feature type="transmembrane region" description="Helical" evidence="9">
    <location>
        <begin position="43"/>
        <end position="62"/>
    </location>
</feature>
<dbReference type="SUPFAM" id="SSF81324">
    <property type="entry name" value="Voltage-gated potassium channels"/>
    <property type="match status" value="1"/>
</dbReference>
<dbReference type="SUPFAM" id="SSF51206">
    <property type="entry name" value="cAMP-binding domain-like"/>
    <property type="match status" value="1"/>
</dbReference>
<feature type="domain" description="Cyclic nucleotide-binding" evidence="10">
    <location>
        <begin position="173"/>
        <end position="256"/>
    </location>
</feature>
<name>A0A401QEY5_SCYTO</name>
<evidence type="ECO:0000256" key="6">
    <source>
        <dbReference type="ARBA" id="ARBA00023136"/>
    </source>
</evidence>
<dbReference type="CDD" id="cd00038">
    <property type="entry name" value="CAP_ED"/>
    <property type="match status" value="1"/>
</dbReference>
<dbReference type="InterPro" id="IPR018490">
    <property type="entry name" value="cNMP-bd_dom_sf"/>
</dbReference>
<dbReference type="AlphaFoldDB" id="A0A401QEY5"/>
<evidence type="ECO:0000313" key="11">
    <source>
        <dbReference type="EMBL" id="GCB83936.1"/>
    </source>
</evidence>
<dbReference type="Proteomes" id="UP000288216">
    <property type="component" value="Unassembled WGS sequence"/>
</dbReference>
<dbReference type="InterPro" id="IPR000595">
    <property type="entry name" value="cNMP-bd_dom"/>
</dbReference>
<accession>A0A401QEY5</accession>
<keyword evidence="6 9" id="KW-0472">Membrane</keyword>
<dbReference type="InterPro" id="IPR014710">
    <property type="entry name" value="RmlC-like_jellyroll"/>
</dbReference>
<keyword evidence="3 9" id="KW-0812">Transmembrane</keyword>
<evidence type="ECO:0000256" key="8">
    <source>
        <dbReference type="ARBA" id="ARBA00023303"/>
    </source>
</evidence>
<keyword evidence="5" id="KW-0406">Ion transport</keyword>
<evidence type="ECO:0000256" key="9">
    <source>
        <dbReference type="SAM" id="Phobius"/>
    </source>
</evidence>
<dbReference type="GO" id="GO:0044877">
    <property type="term" value="F:protein-containing complex binding"/>
    <property type="evidence" value="ECO:0007669"/>
    <property type="project" value="TreeGrafter"/>
</dbReference>
<dbReference type="InterPro" id="IPR005821">
    <property type="entry name" value="Ion_trans_dom"/>
</dbReference>
<dbReference type="InterPro" id="IPR018488">
    <property type="entry name" value="cNMP-bd_CS"/>
</dbReference>
<gene>
    <name evidence="11" type="ORF">scyTo_0024720</name>
</gene>
<evidence type="ECO:0000256" key="2">
    <source>
        <dbReference type="ARBA" id="ARBA00022448"/>
    </source>
</evidence>
<dbReference type="STRING" id="75743.A0A401QEY5"/>
<keyword evidence="8" id="KW-0407">Ion channel</keyword>
<dbReference type="PROSITE" id="PS00888">
    <property type="entry name" value="CNMP_BINDING_1"/>
    <property type="match status" value="1"/>
</dbReference>
<evidence type="ECO:0000256" key="3">
    <source>
        <dbReference type="ARBA" id="ARBA00022692"/>
    </source>
</evidence>
<evidence type="ECO:0000256" key="7">
    <source>
        <dbReference type="ARBA" id="ARBA00023286"/>
    </source>
</evidence>
<dbReference type="PROSITE" id="PS50042">
    <property type="entry name" value="CNMP_BINDING_3"/>
    <property type="match status" value="1"/>
</dbReference>
<dbReference type="InterPro" id="IPR050866">
    <property type="entry name" value="CNG_cation_channel"/>
</dbReference>
<proteinExistence type="predicted"/>
<protein>
    <recommendedName>
        <fullName evidence="10">Cyclic nucleotide-binding domain-containing protein</fullName>
    </recommendedName>
</protein>
<dbReference type="Pfam" id="PF00520">
    <property type="entry name" value="Ion_trans"/>
    <property type="match status" value="1"/>
</dbReference>
<evidence type="ECO:0000256" key="1">
    <source>
        <dbReference type="ARBA" id="ARBA00004141"/>
    </source>
</evidence>
<keyword evidence="4 9" id="KW-1133">Transmembrane helix</keyword>
<evidence type="ECO:0000256" key="4">
    <source>
        <dbReference type="ARBA" id="ARBA00022989"/>
    </source>
</evidence>
<keyword evidence="12" id="KW-1185">Reference proteome</keyword>
<reference evidence="11 12" key="1">
    <citation type="journal article" date="2018" name="Nat. Ecol. Evol.">
        <title>Shark genomes provide insights into elasmobranch evolution and the origin of vertebrates.</title>
        <authorList>
            <person name="Hara Y"/>
            <person name="Yamaguchi K"/>
            <person name="Onimaru K"/>
            <person name="Kadota M"/>
            <person name="Koyanagi M"/>
            <person name="Keeley SD"/>
            <person name="Tatsumi K"/>
            <person name="Tanaka K"/>
            <person name="Motone F"/>
            <person name="Kageyama Y"/>
            <person name="Nozu R"/>
            <person name="Adachi N"/>
            <person name="Nishimura O"/>
            <person name="Nakagawa R"/>
            <person name="Tanegashima C"/>
            <person name="Kiyatake I"/>
            <person name="Matsumoto R"/>
            <person name="Murakumo K"/>
            <person name="Nishida K"/>
            <person name="Terakita A"/>
            <person name="Kuratani S"/>
            <person name="Sato K"/>
            <person name="Hyodo S Kuraku.S."/>
        </authorList>
    </citation>
    <scope>NUCLEOTIDE SEQUENCE [LARGE SCALE GENOMIC DNA]</scope>
</reference>
<dbReference type="OMA" id="SIHWNAC"/>
<dbReference type="PANTHER" id="PTHR45638:SF2">
    <property type="entry name" value="CYCLIC NUCLEOTIDE-GATED CATION CHANNEL ALPHA-4"/>
    <property type="match status" value="1"/>
</dbReference>
<feature type="transmembrane region" description="Helical" evidence="9">
    <location>
        <begin position="69"/>
        <end position="90"/>
    </location>
</feature>
<dbReference type="GO" id="GO:0030553">
    <property type="term" value="F:cGMP binding"/>
    <property type="evidence" value="ECO:0007669"/>
    <property type="project" value="TreeGrafter"/>
</dbReference>
<evidence type="ECO:0000256" key="5">
    <source>
        <dbReference type="ARBA" id="ARBA00023065"/>
    </source>
</evidence>
<organism evidence="11 12">
    <name type="scientific">Scyliorhinus torazame</name>
    <name type="common">Cloudy catshark</name>
    <name type="synonym">Catulus torazame</name>
    <dbReference type="NCBI Taxonomy" id="75743"/>
    <lineage>
        <taxon>Eukaryota</taxon>
        <taxon>Metazoa</taxon>
        <taxon>Chordata</taxon>
        <taxon>Craniata</taxon>
        <taxon>Vertebrata</taxon>
        <taxon>Chondrichthyes</taxon>
        <taxon>Elasmobranchii</taxon>
        <taxon>Galeomorphii</taxon>
        <taxon>Galeoidea</taxon>
        <taxon>Carcharhiniformes</taxon>
        <taxon>Scyliorhinidae</taxon>
        <taxon>Scyliorhinus</taxon>
    </lineage>
</organism>
<dbReference type="GO" id="GO:0005886">
    <property type="term" value="C:plasma membrane"/>
    <property type="evidence" value="ECO:0007669"/>
    <property type="project" value="TreeGrafter"/>
</dbReference>
<comment type="caution">
    <text evidence="11">The sequence shown here is derived from an EMBL/GenBank/DDBJ whole genome shotgun (WGS) entry which is preliminary data.</text>
</comment>
<dbReference type="GO" id="GO:0005222">
    <property type="term" value="F:intracellularly cAMP-activated cation channel activity"/>
    <property type="evidence" value="ECO:0007669"/>
    <property type="project" value="TreeGrafter"/>
</dbReference>
<dbReference type="Gene3D" id="2.60.120.10">
    <property type="entry name" value="Jelly Rolls"/>
    <property type="match status" value="1"/>
</dbReference>